<organism evidence="2 3">
    <name type="scientific">Uabimicrobium amorphum</name>
    <dbReference type="NCBI Taxonomy" id="2596890"/>
    <lineage>
        <taxon>Bacteria</taxon>
        <taxon>Pseudomonadati</taxon>
        <taxon>Planctomycetota</taxon>
        <taxon>Candidatus Uabimicrobiia</taxon>
        <taxon>Candidatus Uabimicrobiales</taxon>
        <taxon>Candidatus Uabimicrobiaceae</taxon>
        <taxon>Candidatus Uabimicrobium</taxon>
    </lineage>
</organism>
<feature type="chain" id="PRO_5024966543" description="YceK/YidQ family lipoprotein" evidence="1">
    <location>
        <begin position="22"/>
        <end position="95"/>
    </location>
</feature>
<dbReference type="PROSITE" id="PS51257">
    <property type="entry name" value="PROKAR_LIPOPROTEIN"/>
    <property type="match status" value="1"/>
</dbReference>
<dbReference type="EMBL" id="AP019860">
    <property type="protein sequence ID" value="BBM88059.1"/>
    <property type="molecule type" value="Genomic_DNA"/>
</dbReference>
<name>A0A5S9F7S8_UABAM</name>
<gene>
    <name evidence="2" type="ORF">UABAM_06475</name>
</gene>
<dbReference type="Proteomes" id="UP000326354">
    <property type="component" value="Chromosome"/>
</dbReference>
<accession>A0A5S9F7S8</accession>
<proteinExistence type="predicted"/>
<sequence>MYTKRLLNAIFWASLVLSITACGTIQSQAQQNDFSENSEYIGPFSGVVYDGKWSVCNPLRLVDLPVSLAADVVIFPYTIYRANEKCRAEKCEAPE</sequence>
<reference evidence="2 3" key="1">
    <citation type="submission" date="2019-08" db="EMBL/GenBank/DDBJ databases">
        <title>Complete genome sequence of Candidatus Uab amorphum.</title>
        <authorList>
            <person name="Shiratori T."/>
            <person name="Suzuki S."/>
            <person name="Kakizawa Y."/>
            <person name="Ishida K."/>
        </authorList>
    </citation>
    <scope>NUCLEOTIDE SEQUENCE [LARGE SCALE GENOMIC DNA]</scope>
    <source>
        <strain evidence="2 3">SRT547</strain>
    </source>
</reference>
<evidence type="ECO:0000313" key="2">
    <source>
        <dbReference type="EMBL" id="BBM88059.1"/>
    </source>
</evidence>
<evidence type="ECO:0000256" key="1">
    <source>
        <dbReference type="SAM" id="SignalP"/>
    </source>
</evidence>
<dbReference type="RefSeq" id="WP_151972196.1">
    <property type="nucleotide sequence ID" value="NZ_AP019860.1"/>
</dbReference>
<dbReference type="AlphaFoldDB" id="A0A5S9F7S8"/>
<dbReference type="KEGG" id="uam:UABAM_06475"/>
<feature type="signal peptide" evidence="1">
    <location>
        <begin position="1"/>
        <end position="21"/>
    </location>
</feature>
<evidence type="ECO:0000313" key="3">
    <source>
        <dbReference type="Proteomes" id="UP000326354"/>
    </source>
</evidence>
<keyword evidence="3" id="KW-1185">Reference proteome</keyword>
<protein>
    <recommendedName>
        <fullName evidence="4">YceK/YidQ family lipoprotein</fullName>
    </recommendedName>
</protein>
<evidence type="ECO:0008006" key="4">
    <source>
        <dbReference type="Google" id="ProtNLM"/>
    </source>
</evidence>
<keyword evidence="1" id="KW-0732">Signal</keyword>